<dbReference type="CDD" id="cd11429">
    <property type="entry name" value="bHLH_TS_OLIG"/>
    <property type="match status" value="1"/>
</dbReference>
<dbReference type="Pfam" id="PF00010">
    <property type="entry name" value="HLH"/>
    <property type="match status" value="1"/>
</dbReference>
<dbReference type="PROSITE" id="PS50888">
    <property type="entry name" value="BHLH"/>
    <property type="match status" value="1"/>
</dbReference>
<evidence type="ECO:0000259" key="2">
    <source>
        <dbReference type="PROSITE" id="PS50888"/>
    </source>
</evidence>
<dbReference type="GO" id="GO:0007423">
    <property type="term" value="P:sensory organ development"/>
    <property type="evidence" value="ECO:0007669"/>
    <property type="project" value="TreeGrafter"/>
</dbReference>
<organism evidence="3 4">
    <name type="scientific">Fasciola hepatica</name>
    <name type="common">Liver fluke</name>
    <dbReference type="NCBI Taxonomy" id="6192"/>
    <lineage>
        <taxon>Eukaryota</taxon>
        <taxon>Metazoa</taxon>
        <taxon>Spiralia</taxon>
        <taxon>Lophotrochozoa</taxon>
        <taxon>Platyhelminthes</taxon>
        <taxon>Trematoda</taxon>
        <taxon>Digenea</taxon>
        <taxon>Plagiorchiida</taxon>
        <taxon>Echinostomata</taxon>
        <taxon>Echinostomatoidea</taxon>
        <taxon>Fasciolidae</taxon>
        <taxon>Fasciola</taxon>
    </lineage>
</organism>
<evidence type="ECO:0000256" key="1">
    <source>
        <dbReference type="SAM" id="Coils"/>
    </source>
</evidence>
<dbReference type="PANTHER" id="PTHR19290:SF164">
    <property type="entry name" value="BHLH DOMAIN-CONTAINING PROTEIN"/>
    <property type="match status" value="1"/>
</dbReference>
<keyword evidence="4" id="KW-1185">Reference proteome</keyword>
<proteinExistence type="predicted"/>
<dbReference type="PANTHER" id="PTHR19290">
    <property type="entry name" value="BASIC HELIX-LOOP-HELIX PROTEIN NEUROGENIN-RELATED"/>
    <property type="match status" value="1"/>
</dbReference>
<evidence type="ECO:0000313" key="4">
    <source>
        <dbReference type="Proteomes" id="UP000230066"/>
    </source>
</evidence>
<dbReference type="Gene3D" id="4.10.280.10">
    <property type="entry name" value="Helix-loop-helix DNA-binding domain"/>
    <property type="match status" value="1"/>
</dbReference>
<dbReference type="GO" id="GO:0000981">
    <property type="term" value="F:DNA-binding transcription factor activity, RNA polymerase II-specific"/>
    <property type="evidence" value="ECO:0007669"/>
    <property type="project" value="TreeGrafter"/>
</dbReference>
<dbReference type="SMART" id="SM00353">
    <property type="entry name" value="HLH"/>
    <property type="match status" value="1"/>
</dbReference>
<sequence length="265" mass="29642">MWSPTQKQIGQICTTEIEGERSKNRQLRKLLSRHNRRLKQAEQSSEWTAHDFTSEVVQHAESEELQALRLTINKRERQRMQDLNHAMDGLRSVLPYSHGPSVRKLSKIATLLLAKNYILLLTATVRELQSPQPQSQGSDPLDCSAVLVRQKSSSQMTFCEKISTKNPLSVCTSATSCASQQVPMTEHPSQVPEIPKVVFPHCLQSHSTNSSFDINSSTSSPLERISPTLGEQSLQNAIFRSLSIPGFDRSLFTGDFSSSAFPSYL</sequence>
<feature type="coiled-coil region" evidence="1">
    <location>
        <begin position="17"/>
        <end position="44"/>
    </location>
</feature>
<dbReference type="AlphaFoldDB" id="A0A4E0R7J2"/>
<reference evidence="3" key="1">
    <citation type="submission" date="2019-03" db="EMBL/GenBank/DDBJ databases">
        <title>Improved annotation for the trematode Fasciola hepatica.</title>
        <authorList>
            <person name="Choi Y.-J."/>
            <person name="Martin J."/>
            <person name="Mitreva M."/>
        </authorList>
    </citation>
    <scope>NUCLEOTIDE SEQUENCE [LARGE SCALE GENOMIC DNA]</scope>
</reference>
<protein>
    <submittedName>
        <fullName evidence="3">Oligodendrocyte transcription factor 3</fullName>
    </submittedName>
</protein>
<dbReference type="GO" id="GO:0005634">
    <property type="term" value="C:nucleus"/>
    <property type="evidence" value="ECO:0007669"/>
    <property type="project" value="TreeGrafter"/>
</dbReference>
<dbReference type="InterPro" id="IPR011598">
    <property type="entry name" value="bHLH_dom"/>
</dbReference>
<feature type="domain" description="BHLH" evidence="2">
    <location>
        <begin position="67"/>
        <end position="121"/>
    </location>
</feature>
<dbReference type="SUPFAM" id="SSF47459">
    <property type="entry name" value="HLH, helix-loop-helix DNA-binding domain"/>
    <property type="match status" value="1"/>
</dbReference>
<dbReference type="GO" id="GO:0046983">
    <property type="term" value="F:protein dimerization activity"/>
    <property type="evidence" value="ECO:0007669"/>
    <property type="project" value="InterPro"/>
</dbReference>
<keyword evidence="1" id="KW-0175">Coiled coil</keyword>
<dbReference type="EMBL" id="JXXN02002483">
    <property type="protein sequence ID" value="THD22856.1"/>
    <property type="molecule type" value="Genomic_DNA"/>
</dbReference>
<dbReference type="GO" id="GO:0061564">
    <property type="term" value="P:axon development"/>
    <property type="evidence" value="ECO:0007669"/>
    <property type="project" value="TreeGrafter"/>
</dbReference>
<dbReference type="Proteomes" id="UP000230066">
    <property type="component" value="Unassembled WGS sequence"/>
</dbReference>
<dbReference type="InterPro" id="IPR050359">
    <property type="entry name" value="bHLH_transcription_factors"/>
</dbReference>
<gene>
    <name evidence="3" type="ORF">D915_006165</name>
</gene>
<dbReference type="GO" id="GO:0070888">
    <property type="term" value="F:E-box binding"/>
    <property type="evidence" value="ECO:0007669"/>
    <property type="project" value="TreeGrafter"/>
</dbReference>
<accession>A0A4E0R7J2</accession>
<dbReference type="InterPro" id="IPR036638">
    <property type="entry name" value="HLH_DNA-bd_sf"/>
</dbReference>
<comment type="caution">
    <text evidence="3">The sequence shown here is derived from an EMBL/GenBank/DDBJ whole genome shotgun (WGS) entry which is preliminary data.</text>
</comment>
<name>A0A4E0R7J2_FASHE</name>
<dbReference type="GO" id="GO:0045944">
    <property type="term" value="P:positive regulation of transcription by RNA polymerase II"/>
    <property type="evidence" value="ECO:0007669"/>
    <property type="project" value="TreeGrafter"/>
</dbReference>
<evidence type="ECO:0000313" key="3">
    <source>
        <dbReference type="EMBL" id="THD22856.1"/>
    </source>
</evidence>